<reference evidence="2" key="1">
    <citation type="journal article" date="2019" name="Int. J. Syst. Evol. Microbiol.">
        <title>The Global Catalogue of Microorganisms (GCM) 10K type strain sequencing project: providing services to taxonomists for standard genome sequencing and annotation.</title>
        <authorList>
            <consortium name="The Broad Institute Genomics Platform"/>
            <consortium name="The Broad Institute Genome Sequencing Center for Infectious Disease"/>
            <person name="Wu L."/>
            <person name="Ma J."/>
        </authorList>
    </citation>
    <scope>NUCLEOTIDE SEQUENCE [LARGE SCALE GENOMIC DNA]</scope>
    <source>
        <strain evidence="2">JCM 13501</strain>
    </source>
</reference>
<accession>A0ABQ2GIN3</accession>
<organism evidence="1 2">
    <name type="scientific">Pseudomonas asuensis</name>
    <dbReference type="NCBI Taxonomy" id="1825787"/>
    <lineage>
        <taxon>Bacteria</taxon>
        <taxon>Pseudomonadati</taxon>
        <taxon>Pseudomonadota</taxon>
        <taxon>Gammaproteobacteria</taxon>
        <taxon>Pseudomonadales</taxon>
        <taxon>Pseudomonadaceae</taxon>
        <taxon>Pseudomonas</taxon>
    </lineage>
</organism>
<gene>
    <name evidence="1" type="ORF">GCM10009425_05210</name>
</gene>
<keyword evidence="2" id="KW-1185">Reference proteome</keyword>
<sequence length="54" mass="5545">MAALGDQGFNVCLQASAAAGVMTGKAKNDGTSVVCIHGKKLITKQAEQRLRSAV</sequence>
<proteinExistence type="predicted"/>
<evidence type="ECO:0000313" key="2">
    <source>
        <dbReference type="Proteomes" id="UP000616499"/>
    </source>
</evidence>
<comment type="caution">
    <text evidence="1">The sequence shown here is derived from an EMBL/GenBank/DDBJ whole genome shotgun (WGS) entry which is preliminary data.</text>
</comment>
<name>A0ABQ2GIN3_9PSED</name>
<dbReference type="EMBL" id="BMNW01000001">
    <property type="protein sequence ID" value="GGL97092.1"/>
    <property type="molecule type" value="Genomic_DNA"/>
</dbReference>
<protein>
    <submittedName>
        <fullName evidence="1">Uncharacterized protein</fullName>
    </submittedName>
</protein>
<dbReference type="Proteomes" id="UP000616499">
    <property type="component" value="Unassembled WGS sequence"/>
</dbReference>
<evidence type="ECO:0000313" key="1">
    <source>
        <dbReference type="EMBL" id="GGL97092.1"/>
    </source>
</evidence>